<comment type="function">
    <text evidence="10">Involved in the cellular defense against the biological effects of O6-methylguanine (O6-MeG) and O4-methylthymine (O4-MeT) in DNA. Repairs the methylated nucleobase in DNA by stoichiometrically transferring the methyl group to a cysteine residue in the enzyme. This is a suicide reaction: the enzyme is irreversibly inactivated.</text>
</comment>
<dbReference type="GO" id="GO:0006307">
    <property type="term" value="P:DNA alkylation repair"/>
    <property type="evidence" value="ECO:0007669"/>
    <property type="project" value="UniProtKB-UniRule"/>
</dbReference>
<dbReference type="FunFam" id="1.10.340.30:FF:000004">
    <property type="entry name" value="DNA-3-methyladenine glycosylase II"/>
    <property type="match status" value="1"/>
</dbReference>
<evidence type="ECO:0000256" key="10">
    <source>
        <dbReference type="HAMAP-Rule" id="MF_00772"/>
    </source>
</evidence>
<dbReference type="InterPro" id="IPR011257">
    <property type="entry name" value="DNA_glycosylase"/>
</dbReference>
<dbReference type="SUPFAM" id="SSF48150">
    <property type="entry name" value="DNA-glycosylase"/>
    <property type="match status" value="1"/>
</dbReference>
<gene>
    <name evidence="12" type="ORF">C7957_10491</name>
</gene>
<proteinExistence type="inferred from homology"/>
<comment type="catalytic activity">
    <reaction evidence="2 10">
        <text>a 4-O-methyl-thymidine in DNA + L-cysteinyl-[protein] = a thymidine in DNA + S-methyl-L-cysteinyl-[protein]</text>
        <dbReference type="Rhea" id="RHEA:53428"/>
        <dbReference type="Rhea" id="RHEA-COMP:10131"/>
        <dbReference type="Rhea" id="RHEA-COMP:10132"/>
        <dbReference type="Rhea" id="RHEA-COMP:13555"/>
        <dbReference type="Rhea" id="RHEA-COMP:13556"/>
        <dbReference type="ChEBI" id="CHEBI:29950"/>
        <dbReference type="ChEBI" id="CHEBI:82612"/>
        <dbReference type="ChEBI" id="CHEBI:137386"/>
        <dbReference type="ChEBI" id="CHEBI:137387"/>
        <dbReference type="EC" id="2.1.1.63"/>
    </reaction>
</comment>
<comment type="subcellular location">
    <subcellularLocation>
        <location evidence="10">Cytoplasm</location>
    </subcellularLocation>
</comment>
<evidence type="ECO:0000256" key="1">
    <source>
        <dbReference type="ARBA" id="ARBA00000086"/>
    </source>
</evidence>
<evidence type="ECO:0000256" key="5">
    <source>
        <dbReference type="ARBA" id="ARBA00022603"/>
    </source>
</evidence>
<dbReference type="InterPro" id="IPR014048">
    <property type="entry name" value="MethylDNA_cys_MeTrfase_DNA-bd"/>
</dbReference>
<comment type="caution">
    <text evidence="12">The sequence shown here is derived from an EMBL/GenBank/DDBJ whole genome shotgun (WGS) entry which is preliminary data.</text>
</comment>
<dbReference type="Proteomes" id="UP000295176">
    <property type="component" value="Unassembled WGS sequence"/>
</dbReference>
<keyword evidence="6 10" id="KW-0808">Transferase</keyword>
<feature type="domain" description="HhH-GPD" evidence="11">
    <location>
        <begin position="49"/>
        <end position="204"/>
    </location>
</feature>
<comment type="similarity">
    <text evidence="4">Belongs to the alkylbase DNA glycosidase AlkA family.</text>
</comment>
<evidence type="ECO:0000259" key="11">
    <source>
        <dbReference type="SMART" id="SM00478"/>
    </source>
</evidence>
<evidence type="ECO:0000256" key="9">
    <source>
        <dbReference type="ARBA" id="ARBA00049348"/>
    </source>
</evidence>
<dbReference type="GO" id="GO:0032993">
    <property type="term" value="C:protein-DNA complex"/>
    <property type="evidence" value="ECO:0007669"/>
    <property type="project" value="TreeGrafter"/>
</dbReference>
<dbReference type="GO" id="GO:0003908">
    <property type="term" value="F:methylated-DNA-[protein]-cysteine S-methyltransferase activity"/>
    <property type="evidence" value="ECO:0007669"/>
    <property type="project" value="UniProtKB-UniRule"/>
</dbReference>
<name>A0A4R6SF25_9FIRM</name>
<dbReference type="Pfam" id="PF01035">
    <property type="entry name" value="DNA_binding_1"/>
    <property type="match status" value="1"/>
</dbReference>
<comment type="catalytic activity">
    <reaction evidence="9 10">
        <text>a 6-O-methyl-2'-deoxyguanosine in DNA + L-cysteinyl-[protein] = S-methyl-L-cysteinyl-[protein] + a 2'-deoxyguanosine in DNA</text>
        <dbReference type="Rhea" id="RHEA:24000"/>
        <dbReference type="Rhea" id="RHEA-COMP:10131"/>
        <dbReference type="Rhea" id="RHEA-COMP:10132"/>
        <dbReference type="Rhea" id="RHEA-COMP:11367"/>
        <dbReference type="Rhea" id="RHEA-COMP:11368"/>
        <dbReference type="ChEBI" id="CHEBI:29950"/>
        <dbReference type="ChEBI" id="CHEBI:82612"/>
        <dbReference type="ChEBI" id="CHEBI:85445"/>
        <dbReference type="ChEBI" id="CHEBI:85448"/>
        <dbReference type="EC" id="2.1.1.63"/>
    </reaction>
</comment>
<dbReference type="SMART" id="SM00478">
    <property type="entry name" value="ENDO3c"/>
    <property type="match status" value="1"/>
</dbReference>
<reference evidence="12 13" key="1">
    <citation type="submission" date="2019-03" db="EMBL/GenBank/DDBJ databases">
        <title>Subsurface microbial communities from deep shales in Ohio and West Virginia, USA.</title>
        <authorList>
            <person name="Wrighton K."/>
        </authorList>
    </citation>
    <scope>NUCLEOTIDE SEQUENCE [LARGE SCALE GENOMIC DNA]</scope>
    <source>
        <strain evidence="12 13">MSL 7</strain>
    </source>
</reference>
<dbReference type="InterPro" id="IPR036631">
    <property type="entry name" value="MGMT_N_sf"/>
</dbReference>
<keyword evidence="10" id="KW-0963">Cytoplasm</keyword>
<evidence type="ECO:0000256" key="3">
    <source>
        <dbReference type="ARBA" id="ARBA00008711"/>
    </source>
</evidence>
<dbReference type="InterPro" id="IPR008332">
    <property type="entry name" value="MethylG_MeTrfase_N"/>
</dbReference>
<dbReference type="EMBL" id="SNXX01000004">
    <property type="protein sequence ID" value="TDQ00090.1"/>
    <property type="molecule type" value="Genomic_DNA"/>
</dbReference>
<comment type="miscellaneous">
    <text evidence="10">This enzyme catalyzes only one turnover and therefore is not strictly catalytic. According to one definition, an enzyme is a biocatalyst that acts repeatedly and over many reaction cycles.</text>
</comment>
<keyword evidence="7 10" id="KW-0227">DNA damage</keyword>
<dbReference type="CDD" id="cd00056">
    <property type="entry name" value="ENDO3c"/>
    <property type="match status" value="1"/>
</dbReference>
<dbReference type="Pfam" id="PF00730">
    <property type="entry name" value="HhH-GPD"/>
    <property type="match status" value="1"/>
</dbReference>
<dbReference type="RefSeq" id="WP_133529824.1">
    <property type="nucleotide sequence ID" value="NZ_SNXX01000004.1"/>
</dbReference>
<evidence type="ECO:0000313" key="12">
    <source>
        <dbReference type="EMBL" id="TDQ00090.1"/>
    </source>
</evidence>
<dbReference type="HAMAP" id="MF_00772">
    <property type="entry name" value="OGT"/>
    <property type="match status" value="1"/>
</dbReference>
<dbReference type="EC" id="2.1.1.63" evidence="10"/>
<sequence length="369" mass="42119">MKKKIEISQAEIDHLKVKDRRMSDLIEYLGEINRYYTPDPFTSLAQSIVYQQLSGSAADSIWKKVNNILPKLTPEAVAAVPENKLKEAGLSERKVNYLNNLAEAVLENNVQLAKIEELSDEEIIEQLTAVKGIGRWTAEMFLIFSLVRRNVISYHDLGIRKGIQWFYGLKSEPTEKDFKKFERNFSPYNTAASFYIWEITAQNLDQVFKNAGELSTANKVAYYDSPIGLIELQASQGELLRLHFQEVKRYQEGEAAVLAAAKKQLDEYFEGERKKFKLPLRIEGTDFQESVWRQLREIPYGATFSYKEVAEAIGNNKAYRAVGNANNKNSIPVIIPCHRVTASSGKIGGYGAGIWRKKWLLEHEKKNKL</sequence>
<evidence type="ECO:0000256" key="8">
    <source>
        <dbReference type="ARBA" id="ARBA00023204"/>
    </source>
</evidence>
<dbReference type="AlphaFoldDB" id="A0A4R6SF25"/>
<dbReference type="Gene3D" id="1.10.10.10">
    <property type="entry name" value="Winged helix-like DNA-binding domain superfamily/Winged helix DNA-binding domain"/>
    <property type="match status" value="1"/>
</dbReference>
<dbReference type="NCBIfam" id="TIGR00589">
    <property type="entry name" value="ogt"/>
    <property type="match status" value="1"/>
</dbReference>
<evidence type="ECO:0000256" key="7">
    <source>
        <dbReference type="ARBA" id="ARBA00022763"/>
    </source>
</evidence>
<organism evidence="12 13">
    <name type="scientific">Halanaerobium saccharolyticum</name>
    <dbReference type="NCBI Taxonomy" id="43595"/>
    <lineage>
        <taxon>Bacteria</taxon>
        <taxon>Bacillati</taxon>
        <taxon>Bacillota</taxon>
        <taxon>Clostridia</taxon>
        <taxon>Halanaerobiales</taxon>
        <taxon>Halanaerobiaceae</taxon>
        <taxon>Halanaerobium</taxon>
    </lineage>
</organism>
<dbReference type="GO" id="GO:0005737">
    <property type="term" value="C:cytoplasm"/>
    <property type="evidence" value="ECO:0007669"/>
    <property type="project" value="UniProtKB-SubCell"/>
</dbReference>
<dbReference type="InterPro" id="IPR036388">
    <property type="entry name" value="WH-like_DNA-bd_sf"/>
</dbReference>
<protein>
    <recommendedName>
        <fullName evidence="10">Methylated-DNA--protein-cysteine methyltransferase</fullName>
        <ecNumber evidence="10">2.1.1.63</ecNumber>
    </recommendedName>
    <alternativeName>
        <fullName evidence="10">6-O-methylguanine-DNA methyltransferase</fullName>
        <shortName evidence="10">MGMT</shortName>
    </alternativeName>
    <alternativeName>
        <fullName evidence="10">O-6-methylguanine-DNA-alkyltransferase</fullName>
    </alternativeName>
</protein>
<evidence type="ECO:0000256" key="4">
    <source>
        <dbReference type="ARBA" id="ARBA00010817"/>
    </source>
</evidence>
<dbReference type="GO" id="GO:0032131">
    <property type="term" value="F:alkylated DNA binding"/>
    <property type="evidence" value="ECO:0007669"/>
    <property type="project" value="TreeGrafter"/>
</dbReference>
<dbReference type="GO" id="GO:0006285">
    <property type="term" value="P:base-excision repair, AP site formation"/>
    <property type="evidence" value="ECO:0007669"/>
    <property type="project" value="TreeGrafter"/>
</dbReference>
<dbReference type="InterPro" id="IPR003265">
    <property type="entry name" value="HhH-GPD_domain"/>
</dbReference>
<dbReference type="SUPFAM" id="SSF46767">
    <property type="entry name" value="Methylated DNA-protein cysteine methyltransferase, C-terminal domain"/>
    <property type="match status" value="1"/>
</dbReference>
<keyword evidence="8 10" id="KW-0234">DNA repair</keyword>
<dbReference type="Gene3D" id="1.10.1670.40">
    <property type="match status" value="1"/>
</dbReference>
<dbReference type="GO" id="GO:0008725">
    <property type="term" value="F:DNA-3-methyladenine glycosylase activity"/>
    <property type="evidence" value="ECO:0007669"/>
    <property type="project" value="TreeGrafter"/>
</dbReference>
<dbReference type="Gene3D" id="1.10.340.30">
    <property type="entry name" value="Hypothetical protein, domain 2"/>
    <property type="match status" value="1"/>
</dbReference>
<evidence type="ECO:0000313" key="13">
    <source>
        <dbReference type="Proteomes" id="UP000295176"/>
    </source>
</evidence>
<keyword evidence="5 10" id="KW-0489">Methyltransferase</keyword>
<feature type="active site" description="Nucleophile; methyl group acceptor" evidence="10">
    <location>
        <position position="337"/>
    </location>
</feature>
<dbReference type="InterPro" id="IPR036217">
    <property type="entry name" value="MethylDNA_cys_MeTrfase_DNAb"/>
</dbReference>
<dbReference type="GO" id="GO:0032259">
    <property type="term" value="P:methylation"/>
    <property type="evidence" value="ECO:0007669"/>
    <property type="project" value="UniProtKB-KW"/>
</dbReference>
<dbReference type="InterPro" id="IPR051912">
    <property type="entry name" value="Alkylbase_DNA_Glycosylase/TA"/>
</dbReference>
<dbReference type="Pfam" id="PF02870">
    <property type="entry name" value="Methyltransf_1N"/>
    <property type="match status" value="1"/>
</dbReference>
<comment type="similarity">
    <text evidence="3 10">Belongs to the MGMT family.</text>
</comment>
<dbReference type="PANTHER" id="PTHR43003">
    <property type="entry name" value="DNA-3-METHYLADENINE GLYCOSYLASE"/>
    <property type="match status" value="1"/>
</dbReference>
<dbReference type="SUPFAM" id="SSF53155">
    <property type="entry name" value="Methylated DNA-protein cysteine methyltransferase domain"/>
    <property type="match status" value="1"/>
</dbReference>
<accession>A0A4R6SF25</accession>
<evidence type="ECO:0000256" key="6">
    <source>
        <dbReference type="ARBA" id="ARBA00022679"/>
    </source>
</evidence>
<dbReference type="CDD" id="cd06445">
    <property type="entry name" value="ATase"/>
    <property type="match status" value="1"/>
</dbReference>
<dbReference type="GO" id="GO:0043916">
    <property type="term" value="F:DNA-7-methylguanine glycosylase activity"/>
    <property type="evidence" value="ECO:0007669"/>
    <property type="project" value="TreeGrafter"/>
</dbReference>
<evidence type="ECO:0000256" key="2">
    <source>
        <dbReference type="ARBA" id="ARBA00001286"/>
    </source>
</evidence>
<dbReference type="FunFam" id="1.10.10.10:FF:000214">
    <property type="entry name" value="Methylated-DNA--protein-cysteine methyltransferase"/>
    <property type="match status" value="1"/>
</dbReference>
<dbReference type="Gene3D" id="3.30.160.70">
    <property type="entry name" value="Methylated DNA-protein cysteine methyltransferase domain"/>
    <property type="match status" value="1"/>
</dbReference>
<dbReference type="PANTHER" id="PTHR43003:SF5">
    <property type="entry name" value="DNA-3-METHYLADENINE GLYCOSYLASE"/>
    <property type="match status" value="1"/>
</dbReference>
<comment type="catalytic activity">
    <reaction evidence="1">
        <text>Hydrolysis of alkylated DNA, releasing 3-methyladenine, 3-methylguanine, 7-methylguanine and 7-methyladenine.</text>
        <dbReference type="EC" id="3.2.2.21"/>
    </reaction>
</comment>
<dbReference type="InterPro" id="IPR023546">
    <property type="entry name" value="MGMT"/>
</dbReference>